<organism evidence="1 2">
    <name type="scientific">Lindgomyces ingoldianus</name>
    <dbReference type="NCBI Taxonomy" id="673940"/>
    <lineage>
        <taxon>Eukaryota</taxon>
        <taxon>Fungi</taxon>
        <taxon>Dikarya</taxon>
        <taxon>Ascomycota</taxon>
        <taxon>Pezizomycotina</taxon>
        <taxon>Dothideomycetes</taxon>
        <taxon>Pleosporomycetidae</taxon>
        <taxon>Pleosporales</taxon>
        <taxon>Lindgomycetaceae</taxon>
        <taxon>Lindgomyces</taxon>
    </lineage>
</organism>
<protein>
    <submittedName>
        <fullName evidence="1">Choline dehydrogenase</fullName>
    </submittedName>
</protein>
<evidence type="ECO:0000313" key="1">
    <source>
        <dbReference type="EMBL" id="KAF2464125.1"/>
    </source>
</evidence>
<proteinExistence type="predicted"/>
<name>A0ACB6QC95_9PLEO</name>
<accession>A0ACB6QC95</accession>
<reference evidence="1" key="1">
    <citation type="journal article" date="2020" name="Stud. Mycol.">
        <title>101 Dothideomycetes genomes: a test case for predicting lifestyles and emergence of pathogens.</title>
        <authorList>
            <person name="Haridas S."/>
            <person name="Albert R."/>
            <person name="Binder M."/>
            <person name="Bloem J."/>
            <person name="Labutti K."/>
            <person name="Salamov A."/>
            <person name="Andreopoulos B."/>
            <person name="Baker S."/>
            <person name="Barry K."/>
            <person name="Bills G."/>
            <person name="Bluhm B."/>
            <person name="Cannon C."/>
            <person name="Castanera R."/>
            <person name="Culley D."/>
            <person name="Daum C."/>
            <person name="Ezra D."/>
            <person name="Gonzalez J."/>
            <person name="Henrissat B."/>
            <person name="Kuo A."/>
            <person name="Liang C."/>
            <person name="Lipzen A."/>
            <person name="Lutzoni F."/>
            <person name="Magnuson J."/>
            <person name="Mondo S."/>
            <person name="Nolan M."/>
            <person name="Ohm R."/>
            <person name="Pangilinan J."/>
            <person name="Park H.-J."/>
            <person name="Ramirez L."/>
            <person name="Alfaro M."/>
            <person name="Sun H."/>
            <person name="Tritt A."/>
            <person name="Yoshinaga Y."/>
            <person name="Zwiers L.-H."/>
            <person name="Turgeon B."/>
            <person name="Goodwin S."/>
            <person name="Spatafora J."/>
            <person name="Crous P."/>
            <person name="Grigoriev I."/>
        </authorList>
    </citation>
    <scope>NUCLEOTIDE SEQUENCE</scope>
    <source>
        <strain evidence="1">ATCC 200398</strain>
    </source>
</reference>
<evidence type="ECO:0000313" key="2">
    <source>
        <dbReference type="Proteomes" id="UP000799755"/>
    </source>
</evidence>
<dbReference type="Proteomes" id="UP000799755">
    <property type="component" value="Unassembled WGS sequence"/>
</dbReference>
<dbReference type="EMBL" id="MU003540">
    <property type="protein sequence ID" value="KAF2464125.1"/>
    <property type="molecule type" value="Genomic_DNA"/>
</dbReference>
<comment type="caution">
    <text evidence="1">The sequence shown here is derived from an EMBL/GenBank/DDBJ whole genome shotgun (WGS) entry which is preliminary data.</text>
</comment>
<sequence>MEFGTICAVIVWISLLSICEALPSRNWEKATPLRSLSEVASSYDYIIVGGGTSGLTVADRLTEDSTKTVLVVEFGPIVDNDTSLVMPSKGGSGFPTQYMYNITSLPQTNLSGRTSSVPASAILGGGSAINAMFFDRGAAEDYNAWVQLGNHGWGWDDLLPYFKKAVNFTPPSRYMQQEFNVTYNLAAYGGSGPVQLSYPDFQWPGIEIEWNAWGDLGLTVEKEGANGNAVGRFWVPSSQDPKSQTRSDARLAHFERVKRRSNYHLLTLHKVTKLNFANLAAIGVTIRSRQNATVQFVAARKEVVLAAGAIHTPQLLQLSGIGPSSILTAAGVNTILDLGGVGQNFQDHPFFFMQYNFTSNVWPNPETLTDNATFAAEAYNEYWTNRTGPYSVGVGNTAAFVPLKNLTDAYKTIASTLSAQNMSIYADSSTSASVLAGFNAQKQILVNRYQSAQNAIFEFPFSASNGPVFAFLKPVSRGTIMINSTDGMTEPVVDFRALSNPIDLAVMVKLLQYARKYFNTSTIAQLGPVELLPGPTVSTDAEISAALKDTLVQPSFFHSCCSAAMMPRNKGGVVGTDLLVYGVKQLSVVDASIMPLIPGTHLCETVYAIAEKAADIIKQRS</sequence>
<gene>
    <name evidence="1" type="ORF">BDR25DRAFT_272281</name>
</gene>
<keyword evidence="2" id="KW-1185">Reference proteome</keyword>